<proteinExistence type="predicted"/>
<dbReference type="GO" id="GO:0004622">
    <property type="term" value="F:phosphatidylcholine lysophospholipase activity"/>
    <property type="evidence" value="ECO:0007669"/>
    <property type="project" value="TreeGrafter"/>
</dbReference>
<reference evidence="2" key="1">
    <citation type="submission" date="2022-06" db="EMBL/GenBank/DDBJ databases">
        <title>Leptospira isolates from biofilms formed at urban environments.</title>
        <authorList>
            <person name="Ribeiro P.S."/>
            <person name="Sousa T."/>
            <person name="Carvalho N."/>
            <person name="Aburjaile F."/>
            <person name="Neves F."/>
            <person name="Oliveira D."/>
            <person name="Blanco L."/>
            <person name="Lima J."/>
            <person name="Costa F."/>
            <person name="Brenig B."/>
            <person name="Soares S."/>
            <person name="Ramos R."/>
            <person name="Goes-Neto A."/>
            <person name="Matiuzzi M."/>
            <person name="Azevedo V."/>
            <person name="Ristow P."/>
        </authorList>
    </citation>
    <scope>NUCLEOTIDE SEQUENCE</scope>
    <source>
        <strain evidence="2">VSF7</strain>
    </source>
</reference>
<organism evidence="2 3">
    <name type="scientific">Leptospira levettii</name>
    <dbReference type="NCBI Taxonomy" id="2023178"/>
    <lineage>
        <taxon>Bacteria</taxon>
        <taxon>Pseudomonadati</taxon>
        <taxon>Spirochaetota</taxon>
        <taxon>Spirochaetia</taxon>
        <taxon>Leptospirales</taxon>
        <taxon>Leptospiraceae</taxon>
        <taxon>Leptospira</taxon>
    </lineage>
</organism>
<dbReference type="GeneID" id="93339814"/>
<dbReference type="EMBL" id="JAMQQD010000002">
    <property type="protein sequence ID" value="MCW7514913.1"/>
    <property type="molecule type" value="Genomic_DNA"/>
</dbReference>
<accession>A0A2N0AUM5</accession>
<dbReference type="RefSeq" id="WP_100716294.1">
    <property type="nucleotide sequence ID" value="NZ_JAIZBN010000001.1"/>
</dbReference>
<feature type="domain" description="SGNH hydrolase-type esterase" evidence="1">
    <location>
        <begin position="91"/>
        <end position="244"/>
    </location>
</feature>
<evidence type="ECO:0000259" key="1">
    <source>
        <dbReference type="Pfam" id="PF13472"/>
    </source>
</evidence>
<dbReference type="InterPro" id="IPR036514">
    <property type="entry name" value="SGNH_hydro_sf"/>
</dbReference>
<dbReference type="SUPFAM" id="SSF52266">
    <property type="entry name" value="SGNH hydrolase"/>
    <property type="match status" value="1"/>
</dbReference>
<dbReference type="AlphaFoldDB" id="A0A2N0AUM5"/>
<dbReference type="Proteomes" id="UP001209694">
    <property type="component" value="Unassembled WGS sequence"/>
</dbReference>
<name>A0A2N0AUM5_9LEPT</name>
<evidence type="ECO:0000313" key="2">
    <source>
        <dbReference type="EMBL" id="MCW7514913.1"/>
    </source>
</evidence>
<dbReference type="Pfam" id="PF13472">
    <property type="entry name" value="Lipase_GDSL_2"/>
    <property type="match status" value="1"/>
</dbReference>
<dbReference type="Gene3D" id="3.40.50.1110">
    <property type="entry name" value="SGNH hydrolase"/>
    <property type="match status" value="1"/>
</dbReference>
<dbReference type="InterPro" id="IPR013830">
    <property type="entry name" value="SGNH_hydro"/>
</dbReference>
<dbReference type="PANTHER" id="PTHR30383:SF32">
    <property type="entry name" value="SGNH-HYDROLASE"/>
    <property type="match status" value="1"/>
</dbReference>
<comment type="caution">
    <text evidence="2">The sequence shown here is derived from an EMBL/GenBank/DDBJ whole genome shotgun (WGS) entry which is preliminary data.</text>
</comment>
<gene>
    <name evidence="2" type="ORF">ND810_07070</name>
</gene>
<sequence>MNRKNRIKFFLRWGVSIALVLSVTDCKTTSKRDYFDSNFQCFAEPGWRDDVNFKKYIEKAWLPTRLLYAEDNTKIKRSEIVFTGDSLVHLFLPDLMVKEFPGKSVTNRGIGGDMTETLLTRIDDDVLRLEPKTVVIEIGGNDFIQGKCLSLVQNNLLMIIKKIHSHNHQTRIFLIAVPPTRVKELNQIVPVYNLFLNQVARTTQNVEYIEVWDIMRKPDAPTLSEEFIRPNGDSLHFNEKGYELWGKKLRPYLQK</sequence>
<evidence type="ECO:0000313" key="3">
    <source>
        <dbReference type="Proteomes" id="UP001209694"/>
    </source>
</evidence>
<protein>
    <submittedName>
        <fullName evidence="2">GDSL-type esterase/lipase family protein</fullName>
    </submittedName>
</protein>
<dbReference type="PANTHER" id="PTHR30383">
    <property type="entry name" value="THIOESTERASE 1/PROTEASE 1/LYSOPHOSPHOLIPASE L1"/>
    <property type="match status" value="1"/>
</dbReference>
<dbReference type="InterPro" id="IPR051532">
    <property type="entry name" value="Ester_Hydrolysis_Enzymes"/>
</dbReference>